<keyword evidence="3 10" id="KW-0812">Transmembrane</keyword>
<dbReference type="SUPFAM" id="SSF47661">
    <property type="entry name" value="t-snare proteins"/>
    <property type="match status" value="1"/>
</dbReference>
<evidence type="ECO:0000256" key="10">
    <source>
        <dbReference type="SAM" id="Phobius"/>
    </source>
</evidence>
<dbReference type="EMBL" id="JBJKFK010000012">
    <property type="protein sequence ID" value="KAL3321085.1"/>
    <property type="molecule type" value="Genomic_DNA"/>
</dbReference>
<dbReference type="AlphaFoldDB" id="A0ABD2QNH3"/>
<dbReference type="GO" id="GO:0016192">
    <property type="term" value="P:vesicle-mediated transport"/>
    <property type="evidence" value="ECO:0007669"/>
    <property type="project" value="UniProtKB-ARBA"/>
</dbReference>
<gene>
    <name evidence="12" type="primary">VTI1A</name>
    <name evidence="12" type="ORF">Ciccas_000248</name>
</gene>
<dbReference type="Gene3D" id="1.20.5.110">
    <property type="match status" value="1"/>
</dbReference>
<keyword evidence="7 10" id="KW-0472">Membrane</keyword>
<evidence type="ECO:0000256" key="8">
    <source>
        <dbReference type="ARBA" id="ARBA00060376"/>
    </source>
</evidence>
<protein>
    <submittedName>
        <fullName evidence="12">Vesicle transport through interaction with t-SNAREs 1A</fullName>
    </submittedName>
</protein>
<sequence>MASIFDNYERQFGKLSAEITQMMAELLREYSDGNKKTISARISQTFEESNEILEQMELELDEMPSEARPKYSNRVQCFKKELENLRKEYKSPKYSIKQETRLRLDSDEIVHFDNRVDVDMRTQLLDNTSRLERSSNRLNDGVASALQSEEIGAGILADLSQQRETLQNSRERLRRANEDLSRSGRILSEMTKKQNRLVLVLVIFLLVMAFLAVIYTLLHKNSSSSDAANMLPNVQPTSTPSKNAIASL</sequence>
<dbReference type="GO" id="GO:0005737">
    <property type="term" value="C:cytoplasm"/>
    <property type="evidence" value="ECO:0007669"/>
    <property type="project" value="UniProtKB-ARBA"/>
</dbReference>
<comment type="caution">
    <text evidence="12">The sequence shown here is derived from an EMBL/GenBank/DDBJ whole genome shotgun (WGS) entry which is preliminary data.</text>
</comment>
<reference evidence="12 13" key="1">
    <citation type="submission" date="2024-11" db="EMBL/GenBank/DDBJ databases">
        <title>Adaptive evolution of stress response genes in parasites aligns with host niche diversity.</title>
        <authorList>
            <person name="Hahn C."/>
            <person name="Resl P."/>
        </authorList>
    </citation>
    <scope>NUCLEOTIDE SEQUENCE [LARGE SCALE GENOMIC DNA]</scope>
    <source>
        <strain evidence="12">EGGRZ-B1_66</strain>
        <tissue evidence="12">Body</tissue>
    </source>
</reference>
<keyword evidence="4" id="KW-0653">Protein transport</keyword>
<evidence type="ECO:0000256" key="7">
    <source>
        <dbReference type="ARBA" id="ARBA00023136"/>
    </source>
</evidence>
<dbReference type="Pfam" id="PF05008">
    <property type="entry name" value="V-SNARE"/>
    <property type="match status" value="1"/>
</dbReference>
<accession>A0ABD2QNH3</accession>
<dbReference type="PANTHER" id="PTHR21230:SF26">
    <property type="entry name" value="VESICLE TRANSPORT THROUGH INTERACTION WITH T-SNARES HOMOLOG 1A"/>
    <property type="match status" value="1"/>
</dbReference>
<keyword evidence="2" id="KW-0813">Transport</keyword>
<feature type="coiled-coil region" evidence="9">
    <location>
        <begin position="156"/>
        <end position="183"/>
    </location>
</feature>
<keyword evidence="5 10" id="KW-1133">Transmembrane helix</keyword>
<evidence type="ECO:0000256" key="5">
    <source>
        <dbReference type="ARBA" id="ARBA00022989"/>
    </source>
</evidence>
<dbReference type="GO" id="GO:0012505">
    <property type="term" value="C:endomembrane system"/>
    <property type="evidence" value="ECO:0007669"/>
    <property type="project" value="UniProtKB-ARBA"/>
</dbReference>
<dbReference type="InterPro" id="IPR027027">
    <property type="entry name" value="GOSR2/Membrin/Bos1"/>
</dbReference>
<feature type="domain" description="Vesicle transport v-SNARE N-terminal" evidence="11">
    <location>
        <begin position="1"/>
        <end position="91"/>
    </location>
</feature>
<dbReference type="GO" id="GO:0031090">
    <property type="term" value="C:organelle membrane"/>
    <property type="evidence" value="ECO:0007669"/>
    <property type="project" value="UniProtKB-ARBA"/>
</dbReference>
<evidence type="ECO:0000259" key="11">
    <source>
        <dbReference type="Pfam" id="PF05008"/>
    </source>
</evidence>
<dbReference type="InterPro" id="IPR038407">
    <property type="entry name" value="v-SNARE_N_sf"/>
</dbReference>
<evidence type="ECO:0000256" key="1">
    <source>
        <dbReference type="ARBA" id="ARBA00006108"/>
    </source>
</evidence>
<keyword evidence="6 9" id="KW-0175">Coiled coil</keyword>
<evidence type="ECO:0000256" key="9">
    <source>
        <dbReference type="SAM" id="Coils"/>
    </source>
</evidence>
<dbReference type="SUPFAM" id="SSF58038">
    <property type="entry name" value="SNARE fusion complex"/>
    <property type="match status" value="1"/>
</dbReference>
<evidence type="ECO:0000256" key="2">
    <source>
        <dbReference type="ARBA" id="ARBA00022448"/>
    </source>
</evidence>
<dbReference type="PANTHER" id="PTHR21230">
    <property type="entry name" value="VESICLE TRANSPORT V-SNARE PROTEIN VTI1-RELATED"/>
    <property type="match status" value="1"/>
</dbReference>
<dbReference type="FunFam" id="1.20.5.110:FF:000002">
    <property type="entry name" value="Vesicle transport through interaction with t-SNAREsB"/>
    <property type="match status" value="1"/>
</dbReference>
<organism evidence="12 13">
    <name type="scientific">Cichlidogyrus casuarinus</name>
    <dbReference type="NCBI Taxonomy" id="1844966"/>
    <lineage>
        <taxon>Eukaryota</taxon>
        <taxon>Metazoa</taxon>
        <taxon>Spiralia</taxon>
        <taxon>Lophotrochozoa</taxon>
        <taxon>Platyhelminthes</taxon>
        <taxon>Monogenea</taxon>
        <taxon>Monopisthocotylea</taxon>
        <taxon>Dactylogyridea</taxon>
        <taxon>Ancyrocephalidae</taxon>
        <taxon>Cichlidogyrus</taxon>
    </lineage>
</organism>
<comment type="similarity">
    <text evidence="1">Belongs to the VTI1 family.</text>
</comment>
<evidence type="ECO:0000256" key="3">
    <source>
        <dbReference type="ARBA" id="ARBA00022692"/>
    </source>
</evidence>
<keyword evidence="13" id="KW-1185">Reference proteome</keyword>
<dbReference type="PIRSF" id="PIRSF028865">
    <property type="entry name" value="Membrin-2"/>
    <property type="match status" value="1"/>
</dbReference>
<evidence type="ECO:0000256" key="6">
    <source>
        <dbReference type="ARBA" id="ARBA00023054"/>
    </source>
</evidence>
<evidence type="ECO:0000313" key="13">
    <source>
        <dbReference type="Proteomes" id="UP001626550"/>
    </source>
</evidence>
<evidence type="ECO:0000256" key="4">
    <source>
        <dbReference type="ARBA" id="ARBA00022927"/>
    </source>
</evidence>
<dbReference type="Gene3D" id="1.20.58.400">
    <property type="entry name" value="t-snare proteins"/>
    <property type="match status" value="1"/>
</dbReference>
<dbReference type="FunFam" id="1.20.58.400:FF:000001">
    <property type="entry name" value="Vesicle transport through interaction with t-SNAREs homolog 1A"/>
    <property type="match status" value="1"/>
</dbReference>
<evidence type="ECO:0000313" key="12">
    <source>
        <dbReference type="EMBL" id="KAL3321085.1"/>
    </source>
</evidence>
<dbReference type="InterPro" id="IPR010989">
    <property type="entry name" value="SNARE"/>
</dbReference>
<comment type="subcellular location">
    <subcellularLocation>
        <location evidence="8">Prevacuolar compartment membrane</location>
        <topology evidence="8">Single-pass type IV membrane protein</topology>
    </subcellularLocation>
</comment>
<dbReference type="Pfam" id="PF12352">
    <property type="entry name" value="V-SNARE_C"/>
    <property type="match status" value="1"/>
</dbReference>
<name>A0ABD2QNH3_9PLAT</name>
<dbReference type="Proteomes" id="UP001626550">
    <property type="component" value="Unassembled WGS sequence"/>
</dbReference>
<proteinExistence type="inferred from homology"/>
<dbReference type="GO" id="GO:0015031">
    <property type="term" value="P:protein transport"/>
    <property type="evidence" value="ECO:0007669"/>
    <property type="project" value="UniProtKB-KW"/>
</dbReference>
<feature type="transmembrane region" description="Helical" evidence="10">
    <location>
        <begin position="197"/>
        <end position="218"/>
    </location>
</feature>
<dbReference type="InterPro" id="IPR007705">
    <property type="entry name" value="Vesicle_trsprt_v-SNARE_N"/>
</dbReference>